<accession>A0A198A601</accession>
<keyword evidence="2" id="KW-1185">Reference proteome</keyword>
<reference evidence="1 2" key="1">
    <citation type="submission" date="2016-05" db="EMBL/GenBank/DDBJ databases">
        <title>Paenibacillus sp. 1ZS3-15 nov., isolated from the rhizosphere soil.</title>
        <authorList>
            <person name="Zhang X.X."/>
            <person name="Zhang J."/>
        </authorList>
    </citation>
    <scope>NUCLEOTIDE SEQUENCE [LARGE SCALE GENOMIC DNA]</scope>
    <source>
        <strain evidence="1 2">1ZS3-15</strain>
    </source>
</reference>
<protein>
    <submittedName>
        <fullName evidence="1">Uncharacterized protein</fullName>
    </submittedName>
</protein>
<evidence type="ECO:0000313" key="2">
    <source>
        <dbReference type="Proteomes" id="UP000078454"/>
    </source>
</evidence>
<dbReference type="AlphaFoldDB" id="A0A198A601"/>
<dbReference type="RefSeq" id="WP_068667451.1">
    <property type="nucleotide sequence ID" value="NZ_LYPB01000076.1"/>
</dbReference>
<name>A0A198A601_9BACL</name>
<dbReference type="STRING" id="1850517.A8708_20570"/>
<gene>
    <name evidence="1" type="ORF">A8708_20570</name>
</gene>
<evidence type="ECO:0000313" key="1">
    <source>
        <dbReference type="EMBL" id="OAS16408.1"/>
    </source>
</evidence>
<sequence>MDIFLDLWMKNKLKCPGRGISAYFGGNLASRDAQVAKQLAVALLRELKVDKFDLQRATAALRAT</sequence>
<organism evidence="1 2">
    <name type="scientific">Paenibacillus oryzisoli</name>
    <dbReference type="NCBI Taxonomy" id="1850517"/>
    <lineage>
        <taxon>Bacteria</taxon>
        <taxon>Bacillati</taxon>
        <taxon>Bacillota</taxon>
        <taxon>Bacilli</taxon>
        <taxon>Bacillales</taxon>
        <taxon>Paenibacillaceae</taxon>
        <taxon>Paenibacillus</taxon>
    </lineage>
</organism>
<dbReference type="EMBL" id="LYPB01000076">
    <property type="protein sequence ID" value="OAS16408.1"/>
    <property type="molecule type" value="Genomic_DNA"/>
</dbReference>
<dbReference type="Proteomes" id="UP000078454">
    <property type="component" value="Unassembled WGS sequence"/>
</dbReference>
<comment type="caution">
    <text evidence="1">The sequence shown here is derived from an EMBL/GenBank/DDBJ whole genome shotgun (WGS) entry which is preliminary data.</text>
</comment>
<proteinExistence type="predicted"/>